<dbReference type="Gene3D" id="3.20.20.300">
    <property type="entry name" value="Glycoside hydrolase, family 3, N-terminal domain"/>
    <property type="match status" value="1"/>
</dbReference>
<evidence type="ECO:0000313" key="6">
    <source>
        <dbReference type="Proteomes" id="UP000460221"/>
    </source>
</evidence>
<evidence type="ECO:0000256" key="2">
    <source>
        <dbReference type="ARBA" id="ARBA00022801"/>
    </source>
</evidence>
<dbReference type="SUPFAM" id="SSF51445">
    <property type="entry name" value="(Trans)glycosidases"/>
    <property type="match status" value="1"/>
</dbReference>
<name>A0A7K1FGW3_9ACTN</name>
<evidence type="ECO:0000259" key="4">
    <source>
        <dbReference type="Pfam" id="PF00933"/>
    </source>
</evidence>
<dbReference type="InterPro" id="IPR001764">
    <property type="entry name" value="Glyco_hydro_3_N"/>
</dbReference>
<dbReference type="EMBL" id="WLYK01000001">
    <property type="protein sequence ID" value="MTD13310.1"/>
    <property type="molecule type" value="Genomic_DNA"/>
</dbReference>
<dbReference type="Proteomes" id="UP000460221">
    <property type="component" value="Unassembled WGS sequence"/>
</dbReference>
<dbReference type="GO" id="GO:0005975">
    <property type="term" value="P:carbohydrate metabolic process"/>
    <property type="evidence" value="ECO:0007669"/>
    <property type="project" value="InterPro"/>
</dbReference>
<accession>A0A7K1FGW3</accession>
<dbReference type="PANTHER" id="PTHR30480">
    <property type="entry name" value="BETA-HEXOSAMINIDASE-RELATED"/>
    <property type="match status" value="1"/>
</dbReference>
<gene>
    <name evidence="5" type="ORF">GIS00_05020</name>
</gene>
<dbReference type="InterPro" id="IPR050226">
    <property type="entry name" value="NagZ_Beta-hexosaminidase"/>
</dbReference>
<dbReference type="GO" id="GO:0009254">
    <property type="term" value="P:peptidoglycan turnover"/>
    <property type="evidence" value="ECO:0007669"/>
    <property type="project" value="TreeGrafter"/>
</dbReference>
<protein>
    <submittedName>
        <fullName evidence="5">Glycoside hydrolase family 3 protein</fullName>
    </submittedName>
</protein>
<dbReference type="PANTHER" id="PTHR30480:SF16">
    <property type="entry name" value="GLYCOSIDE HYDROLASE FAMILY 3 DOMAIN PROTEIN"/>
    <property type="match status" value="1"/>
</dbReference>
<evidence type="ECO:0000256" key="1">
    <source>
        <dbReference type="ARBA" id="ARBA00005336"/>
    </source>
</evidence>
<dbReference type="InterPro" id="IPR036962">
    <property type="entry name" value="Glyco_hydro_3_N_sf"/>
</dbReference>
<comment type="caution">
    <text evidence="5">The sequence shown here is derived from an EMBL/GenBank/DDBJ whole genome shotgun (WGS) entry which is preliminary data.</text>
</comment>
<dbReference type="AlphaFoldDB" id="A0A7K1FGW3"/>
<evidence type="ECO:0000313" key="5">
    <source>
        <dbReference type="EMBL" id="MTD13310.1"/>
    </source>
</evidence>
<dbReference type="Pfam" id="PF00933">
    <property type="entry name" value="Glyco_hydro_3"/>
    <property type="match status" value="1"/>
</dbReference>
<reference evidence="5 6" key="1">
    <citation type="submission" date="2019-11" db="EMBL/GenBank/DDBJ databases">
        <authorList>
            <person name="Jiang L.-Q."/>
        </authorList>
    </citation>
    <scope>NUCLEOTIDE SEQUENCE [LARGE SCALE GENOMIC DNA]</scope>
    <source>
        <strain evidence="5 6">YIM 132087</strain>
    </source>
</reference>
<keyword evidence="2 5" id="KW-0378">Hydrolase</keyword>
<keyword evidence="6" id="KW-1185">Reference proteome</keyword>
<evidence type="ECO:0000256" key="3">
    <source>
        <dbReference type="ARBA" id="ARBA00023295"/>
    </source>
</evidence>
<dbReference type="GO" id="GO:0004553">
    <property type="term" value="F:hydrolase activity, hydrolyzing O-glycosyl compounds"/>
    <property type="evidence" value="ECO:0007669"/>
    <property type="project" value="InterPro"/>
</dbReference>
<keyword evidence="3" id="KW-0326">Glycosidase</keyword>
<comment type="similarity">
    <text evidence="1">Belongs to the glycosyl hydrolase 3 family.</text>
</comment>
<feature type="domain" description="Glycoside hydrolase family 3 N-terminal" evidence="4">
    <location>
        <begin position="24"/>
        <end position="313"/>
    </location>
</feature>
<dbReference type="InterPro" id="IPR017853">
    <property type="entry name" value="GH"/>
</dbReference>
<organism evidence="5 6">
    <name type="scientific">Nakamurella alba</name>
    <dbReference type="NCBI Taxonomy" id="2665158"/>
    <lineage>
        <taxon>Bacteria</taxon>
        <taxon>Bacillati</taxon>
        <taxon>Actinomycetota</taxon>
        <taxon>Actinomycetes</taxon>
        <taxon>Nakamurellales</taxon>
        <taxon>Nakamurellaceae</taxon>
        <taxon>Nakamurella</taxon>
    </lineage>
</organism>
<proteinExistence type="inferred from homology"/>
<sequence length="479" mass="49417">MAHAVLLPGFDGLTAPDWLRRRLDESLGGVCLFARNVADLDQLRTLTDDLRSGRPDLVVSIDEEAGDVTRLDAAAGSRFPGNFALGRVDDVAATEAIAADVGRLLVRAGVTLNLAPCADVALDPANPVIGTRSFGRSPDLVARHTAAFVRGQQSVGVAACVKHFPGHGDTGTDTHLGLATLDESWDELELTALPPFRAALDAGVAAVMAGHLLVPAVDALPATVSHRWLTGILRGDMGFTGAVVTDALEMAAIAAQYGIVDGAVRALAAGADLLCFGGEDAGEDLVDAVATALVEAVRQGRISDERLYEAASRARALGRPAPDAGDQAAPALADEIADRALLVNGPLPALPGAGGTLVLRCQPQRNIAVGRVPWGPARPEAGLPGPVTEHLVLPGAALPATEIAAARSVLLITRDRHRHPFMDETATALRRLRPDAVLVEMGTAAPDSAPAIASAGATLANSRAVVRALLRVRAGTGTE</sequence>